<dbReference type="GO" id="GO:0003700">
    <property type="term" value="F:DNA-binding transcription factor activity"/>
    <property type="evidence" value="ECO:0007669"/>
    <property type="project" value="InterPro"/>
</dbReference>
<evidence type="ECO:0000313" key="2">
    <source>
        <dbReference type="Proteomes" id="UP000004491"/>
    </source>
</evidence>
<protein>
    <submittedName>
        <fullName evidence="1">Uncharacterized protein</fullName>
    </submittedName>
</protein>
<dbReference type="GO" id="GO:0006352">
    <property type="term" value="P:DNA-templated transcription initiation"/>
    <property type="evidence" value="ECO:0007669"/>
    <property type="project" value="InterPro"/>
</dbReference>
<dbReference type="Gene3D" id="1.10.1740.10">
    <property type="match status" value="1"/>
</dbReference>
<organism evidence="1 2">
    <name type="scientific">endosymbiont of Riftia pachyptila</name>
    <name type="common">vent Ph05</name>
    <dbReference type="NCBI Taxonomy" id="1048808"/>
    <lineage>
        <taxon>Bacteria</taxon>
        <taxon>Pseudomonadati</taxon>
        <taxon>Pseudomonadota</taxon>
        <taxon>Gammaproteobacteria</taxon>
        <taxon>sulfur-oxidizing symbionts</taxon>
    </lineage>
</organism>
<evidence type="ECO:0000313" key="1">
    <source>
        <dbReference type="EMBL" id="EGV52018.1"/>
    </source>
</evidence>
<dbReference type="SUPFAM" id="SSF88659">
    <property type="entry name" value="Sigma3 and sigma4 domains of RNA polymerase sigma factors"/>
    <property type="match status" value="1"/>
</dbReference>
<dbReference type="InterPro" id="IPR013325">
    <property type="entry name" value="RNA_pol_sigma_r2"/>
</dbReference>
<dbReference type="EMBL" id="AFOC01000018">
    <property type="protein sequence ID" value="EGV52018.1"/>
    <property type="molecule type" value="Genomic_DNA"/>
</dbReference>
<accession>G2DBF2</accession>
<proteinExistence type="predicted"/>
<comment type="caution">
    <text evidence="1">The sequence shown here is derived from an EMBL/GenBank/DDBJ whole genome shotgun (WGS) entry which is preliminary data.</text>
</comment>
<name>G2DBF2_9GAMM</name>
<gene>
    <name evidence="1" type="ORF">Rifp1Sym_ar00030</name>
</gene>
<dbReference type="Proteomes" id="UP000004491">
    <property type="component" value="Unassembled WGS sequence"/>
</dbReference>
<dbReference type="InterPro" id="IPR013324">
    <property type="entry name" value="RNA_pol_sigma_r3/r4-like"/>
</dbReference>
<reference evidence="1" key="1">
    <citation type="journal article" date="2011" name="ISME J.">
        <title>The endosymbionts of the deep-sea tubeworms Riftia pachyptila and Tevnia jerichonana share an identical physiology as revealed by proteogenomic analyses.</title>
        <authorList>
            <person name="Gardebrecht A."/>
            <person name="Markert S."/>
            <person name="Felbeck H."/>
            <person name="Thuermer A."/>
            <person name="Albrecht D."/>
            <person name="Wollherr A."/>
            <person name="Kabisch J."/>
            <person name="Lehmann R."/>
            <person name="Daniel R."/>
            <person name="Liesegang H."/>
            <person name="Hecker M."/>
            <person name="Sievert S.M."/>
            <person name="Schweder T."/>
        </authorList>
    </citation>
    <scope>NUCLEOTIDE SEQUENCE [LARGE SCALE GENOMIC DNA]</scope>
</reference>
<keyword evidence="2" id="KW-1185">Reference proteome</keyword>
<sequence>MNMTKRRFDTEVLLEQMLAGSEEAIQSFYERYRGRIYRFIARQCGADNYGSQVYRAVWSRFIAARRRCSTIRQYKVELYRELHEALWEFGGGCDGMLYTSPELILKVDDDTKWGVLLLEEVRCLPKHLRECFLFRYEIGLTPTAIGAVLGKPTAQVSDQLAQAEEDLLTSLEVSGFSKHLELKAVYQLTRQIKPPALWDMAVLGSVPEWLEWGGEYTMAQPTISPPGVSGMKQIASSLSTTRKSMHRHELFYNVIEYRN</sequence>
<dbReference type="SUPFAM" id="SSF88946">
    <property type="entry name" value="Sigma2 domain of RNA polymerase sigma factors"/>
    <property type="match status" value="1"/>
</dbReference>
<dbReference type="AlphaFoldDB" id="G2DBF2"/>